<evidence type="ECO:0000259" key="1">
    <source>
        <dbReference type="Pfam" id="PF03537"/>
    </source>
</evidence>
<gene>
    <name evidence="2" type="ORF">CLV91_0659</name>
</gene>
<protein>
    <submittedName>
        <fullName evidence="2">Uncharacterized protein (TIGR01370 family)</fullName>
    </submittedName>
</protein>
<organism evidence="2 3">
    <name type="scientific">Maribacter vaceletii</name>
    <dbReference type="NCBI Taxonomy" id="1206816"/>
    <lineage>
        <taxon>Bacteria</taxon>
        <taxon>Pseudomonadati</taxon>
        <taxon>Bacteroidota</taxon>
        <taxon>Flavobacteriia</taxon>
        <taxon>Flavobacteriales</taxon>
        <taxon>Flavobacteriaceae</taxon>
        <taxon>Maribacter</taxon>
    </lineage>
</organism>
<dbReference type="EMBL" id="RBIQ01000007">
    <property type="protein sequence ID" value="RKR14581.1"/>
    <property type="molecule type" value="Genomic_DNA"/>
</dbReference>
<accession>A0A495ED50</accession>
<keyword evidence="3" id="KW-1185">Reference proteome</keyword>
<feature type="domain" description="Glycoside-hydrolase family GH114 TIM-barrel" evidence="1">
    <location>
        <begin position="42"/>
        <end position="263"/>
    </location>
</feature>
<dbReference type="OrthoDB" id="10730at2"/>
<dbReference type="PANTHER" id="PTHR35882">
    <property type="entry name" value="PELA"/>
    <property type="match status" value="1"/>
</dbReference>
<reference evidence="2 3" key="1">
    <citation type="submission" date="2018-10" db="EMBL/GenBank/DDBJ databases">
        <title>Genomic Encyclopedia of Archaeal and Bacterial Type Strains, Phase II (KMG-II): from individual species to whole genera.</title>
        <authorList>
            <person name="Goeker M."/>
        </authorList>
    </citation>
    <scope>NUCLEOTIDE SEQUENCE [LARGE SCALE GENOMIC DNA]</scope>
    <source>
        <strain evidence="2 3">DSM 25230</strain>
    </source>
</reference>
<dbReference type="InterPro" id="IPR013785">
    <property type="entry name" value="Aldolase_TIM"/>
</dbReference>
<dbReference type="AlphaFoldDB" id="A0A495ED50"/>
<evidence type="ECO:0000313" key="2">
    <source>
        <dbReference type="EMBL" id="RKR14581.1"/>
    </source>
</evidence>
<dbReference type="PANTHER" id="PTHR35882:SF2">
    <property type="entry name" value="PELA"/>
    <property type="match status" value="1"/>
</dbReference>
<name>A0A495ED50_9FLAO</name>
<sequence>MQLISMFYFLLPFLGVSQMHTKDNSIQEKLFVCYGKVNPELVKGYALVIIESGHYSSSEIAVFNKNNKKVVAYLSLSEVNEYASFYKEIKPYTLGKNDTWNSHFIDIKNKNAQQVLLNEINRMQKKGVQGLFLDNLDNVSKWGNLYNQKEEFISFLKNLKSKNKDIYLVQNGGLFLAKDFKNITNAILIESVISSYNFEKKEYKLRDKVTKKQIVENLRATKKQVKKPIYIIEYAETLEMKTIINKELKKMGFSSFVGQIDLQTIPKFKSN</sequence>
<evidence type="ECO:0000313" key="3">
    <source>
        <dbReference type="Proteomes" id="UP000269412"/>
    </source>
</evidence>
<proteinExistence type="predicted"/>
<dbReference type="Gene3D" id="3.20.20.70">
    <property type="entry name" value="Aldolase class I"/>
    <property type="match status" value="1"/>
</dbReference>
<dbReference type="Pfam" id="PF03537">
    <property type="entry name" value="Glyco_hydro_114"/>
    <property type="match status" value="1"/>
</dbReference>
<dbReference type="InterPro" id="IPR004352">
    <property type="entry name" value="GH114_TIM-barrel"/>
</dbReference>
<dbReference type="Proteomes" id="UP000269412">
    <property type="component" value="Unassembled WGS sequence"/>
</dbReference>
<dbReference type="SUPFAM" id="SSF51445">
    <property type="entry name" value="(Trans)glycosidases"/>
    <property type="match status" value="1"/>
</dbReference>
<dbReference type="InterPro" id="IPR017853">
    <property type="entry name" value="GH"/>
</dbReference>
<comment type="caution">
    <text evidence="2">The sequence shown here is derived from an EMBL/GenBank/DDBJ whole genome shotgun (WGS) entry which is preliminary data.</text>
</comment>